<dbReference type="Gene3D" id="3.40.630.30">
    <property type="match status" value="1"/>
</dbReference>
<sequence length="242" mass="27284">MEAPKPGRLDDDRQRIYEYVEREGRVEPERARAALGFEPRRFGHHLSMLKRDGYLTERDGQLEIAMDPGTAEQYEIDGLTVTIRPARQDDIAGIVGTLRQVASEGSYIEAESVAQQLDYEDSLLRHNEFESRVFFVATVGEEVVGWVHLEIPELDKLHHTAELTIGLVEAHRGHGIGSRLLDHGLDWAEEMELTKVYNSFPATNEGAIEFFEAHGGAVEAVREDHYRIDGEAVDEVMMAVTL</sequence>
<dbReference type="RefSeq" id="WP_092693204.1">
    <property type="nucleotide sequence ID" value="NZ_FNBK01000010.1"/>
</dbReference>
<evidence type="ECO:0000259" key="1">
    <source>
        <dbReference type="PROSITE" id="PS51186"/>
    </source>
</evidence>
<feature type="domain" description="N-acetyltransferase" evidence="1">
    <location>
        <begin position="81"/>
        <end position="242"/>
    </location>
</feature>
<evidence type="ECO:0000313" key="2">
    <source>
        <dbReference type="EMBL" id="SDF82310.1"/>
    </source>
</evidence>
<dbReference type="PROSITE" id="PS51186">
    <property type="entry name" value="GNAT"/>
    <property type="match status" value="1"/>
</dbReference>
<keyword evidence="2" id="KW-0808">Transferase</keyword>
<dbReference type="CDD" id="cd04301">
    <property type="entry name" value="NAT_SF"/>
    <property type="match status" value="1"/>
</dbReference>
<dbReference type="EMBL" id="FNBK01000010">
    <property type="protein sequence ID" value="SDF82310.1"/>
    <property type="molecule type" value="Genomic_DNA"/>
</dbReference>
<reference evidence="3" key="1">
    <citation type="submission" date="2016-10" db="EMBL/GenBank/DDBJ databases">
        <authorList>
            <person name="Varghese N."/>
            <person name="Submissions S."/>
        </authorList>
    </citation>
    <scope>NUCLEOTIDE SEQUENCE [LARGE SCALE GENOMIC DNA]</scope>
    <source>
        <strain evidence="3">IBRC-M 10760</strain>
    </source>
</reference>
<accession>A0A1G7PA14</accession>
<protein>
    <submittedName>
        <fullName evidence="2">L-amino acid N-acyltransferase YncA</fullName>
    </submittedName>
</protein>
<proteinExistence type="predicted"/>
<dbReference type="STRING" id="660518.SAMN05216218_11015"/>
<dbReference type="SUPFAM" id="SSF55729">
    <property type="entry name" value="Acyl-CoA N-acyltransferases (Nat)"/>
    <property type="match status" value="1"/>
</dbReference>
<dbReference type="PANTHER" id="PTHR43072">
    <property type="entry name" value="N-ACETYLTRANSFERASE"/>
    <property type="match status" value="1"/>
</dbReference>
<gene>
    <name evidence="2" type="ORF">SAMN05216218_11015</name>
</gene>
<dbReference type="OrthoDB" id="55684at2157"/>
<dbReference type="InterPro" id="IPR000182">
    <property type="entry name" value="GNAT_dom"/>
</dbReference>
<dbReference type="PANTHER" id="PTHR43072:SF52">
    <property type="entry name" value="GCN5-RELATED N-ACETYLTRANSFERASE"/>
    <property type="match status" value="1"/>
</dbReference>
<dbReference type="Proteomes" id="UP000199076">
    <property type="component" value="Unassembled WGS sequence"/>
</dbReference>
<evidence type="ECO:0000313" key="3">
    <source>
        <dbReference type="Proteomes" id="UP000199076"/>
    </source>
</evidence>
<dbReference type="GO" id="GO:0016747">
    <property type="term" value="F:acyltransferase activity, transferring groups other than amino-acyl groups"/>
    <property type="evidence" value="ECO:0007669"/>
    <property type="project" value="InterPro"/>
</dbReference>
<dbReference type="Pfam" id="PF00583">
    <property type="entry name" value="Acetyltransf_1"/>
    <property type="match status" value="1"/>
</dbReference>
<organism evidence="2 3">
    <name type="scientific">Halorientalis regularis</name>
    <dbReference type="NCBI Taxonomy" id="660518"/>
    <lineage>
        <taxon>Archaea</taxon>
        <taxon>Methanobacteriati</taxon>
        <taxon>Methanobacteriota</taxon>
        <taxon>Stenosarchaea group</taxon>
        <taxon>Halobacteria</taxon>
        <taxon>Halobacteriales</taxon>
        <taxon>Haloarculaceae</taxon>
        <taxon>Halorientalis</taxon>
    </lineage>
</organism>
<keyword evidence="3" id="KW-1185">Reference proteome</keyword>
<keyword evidence="2" id="KW-0012">Acyltransferase</keyword>
<name>A0A1G7PA14_9EURY</name>
<dbReference type="AlphaFoldDB" id="A0A1G7PA14"/>
<dbReference type="InterPro" id="IPR016181">
    <property type="entry name" value="Acyl_CoA_acyltransferase"/>
</dbReference>